<keyword evidence="1" id="KW-1133">Transmembrane helix</keyword>
<organism evidence="2">
    <name type="scientific">Cacopsylla melanoneura</name>
    <dbReference type="NCBI Taxonomy" id="428564"/>
    <lineage>
        <taxon>Eukaryota</taxon>
        <taxon>Metazoa</taxon>
        <taxon>Ecdysozoa</taxon>
        <taxon>Arthropoda</taxon>
        <taxon>Hexapoda</taxon>
        <taxon>Insecta</taxon>
        <taxon>Pterygota</taxon>
        <taxon>Neoptera</taxon>
        <taxon>Paraneoptera</taxon>
        <taxon>Hemiptera</taxon>
        <taxon>Sternorrhyncha</taxon>
        <taxon>Psylloidea</taxon>
        <taxon>Psyllidae</taxon>
        <taxon>Psyllinae</taxon>
        <taxon>Cacopsylla</taxon>
    </lineage>
</organism>
<dbReference type="EMBL" id="HBUF01268535">
    <property type="protein sequence ID" value="CAG6684660.1"/>
    <property type="molecule type" value="Transcribed_RNA"/>
</dbReference>
<reference evidence="2" key="1">
    <citation type="submission" date="2021-05" db="EMBL/GenBank/DDBJ databases">
        <authorList>
            <person name="Alioto T."/>
            <person name="Alioto T."/>
            <person name="Gomez Garrido J."/>
        </authorList>
    </citation>
    <scope>NUCLEOTIDE SEQUENCE</scope>
</reference>
<feature type="transmembrane region" description="Helical" evidence="1">
    <location>
        <begin position="45"/>
        <end position="65"/>
    </location>
</feature>
<sequence>MAGQWPEHPVLKVSFCFIRTLYNFLPLFSRCVLFIKTILNPASAASGSFSAIFLDKILILLWWPMEQFRRKYFYRLPTYKFTYTPLGRYIYLISVNIYILSCQ</sequence>
<evidence type="ECO:0000256" key="1">
    <source>
        <dbReference type="SAM" id="Phobius"/>
    </source>
</evidence>
<feature type="transmembrane region" description="Helical" evidence="1">
    <location>
        <begin position="21"/>
        <end position="39"/>
    </location>
</feature>
<name>A0A8D8TEF8_9HEMI</name>
<keyword evidence="1" id="KW-0472">Membrane</keyword>
<dbReference type="AlphaFoldDB" id="A0A8D8TEF8"/>
<accession>A0A8D8TEF8</accession>
<protein>
    <submittedName>
        <fullName evidence="2">Uncharacterized protein</fullName>
    </submittedName>
</protein>
<evidence type="ECO:0000313" key="2">
    <source>
        <dbReference type="EMBL" id="CAG6684660.1"/>
    </source>
</evidence>
<proteinExistence type="predicted"/>
<keyword evidence="1" id="KW-0812">Transmembrane</keyword>